<evidence type="ECO:0000313" key="2">
    <source>
        <dbReference type="Proteomes" id="UP000821837"/>
    </source>
</evidence>
<accession>A0A9D4T3R0</accession>
<reference evidence="1" key="2">
    <citation type="submission" date="2021-09" db="EMBL/GenBank/DDBJ databases">
        <authorList>
            <person name="Jia N."/>
            <person name="Wang J."/>
            <person name="Shi W."/>
            <person name="Du L."/>
            <person name="Sun Y."/>
            <person name="Zhan W."/>
            <person name="Jiang J."/>
            <person name="Wang Q."/>
            <person name="Zhang B."/>
            <person name="Ji P."/>
            <person name="Sakyi L.B."/>
            <person name="Cui X."/>
            <person name="Yuan T."/>
            <person name="Jiang B."/>
            <person name="Yang W."/>
            <person name="Lam T.T.-Y."/>
            <person name="Chang Q."/>
            <person name="Ding S."/>
            <person name="Wang X."/>
            <person name="Zhu J."/>
            <person name="Ruan X."/>
            <person name="Zhao L."/>
            <person name="Wei J."/>
            <person name="Que T."/>
            <person name="Du C."/>
            <person name="Cheng J."/>
            <person name="Dai P."/>
            <person name="Han X."/>
            <person name="Huang E."/>
            <person name="Gao Y."/>
            <person name="Liu J."/>
            <person name="Shao H."/>
            <person name="Ye R."/>
            <person name="Li L."/>
            <person name="Wei W."/>
            <person name="Wang X."/>
            <person name="Wang C."/>
            <person name="Huo Q."/>
            <person name="Li W."/>
            <person name="Guo W."/>
            <person name="Chen H."/>
            <person name="Chen S."/>
            <person name="Zhou L."/>
            <person name="Zhou L."/>
            <person name="Ni X."/>
            <person name="Tian J."/>
            <person name="Zhou Y."/>
            <person name="Sheng Y."/>
            <person name="Liu T."/>
            <person name="Pan Y."/>
            <person name="Xia L."/>
            <person name="Li J."/>
            <person name="Zhao F."/>
            <person name="Cao W."/>
        </authorList>
    </citation>
    <scope>NUCLEOTIDE SEQUENCE</scope>
    <source>
        <strain evidence="1">Rsan-2018</strain>
        <tissue evidence="1">Larvae</tissue>
    </source>
</reference>
<comment type="caution">
    <text evidence="1">The sequence shown here is derived from an EMBL/GenBank/DDBJ whole genome shotgun (WGS) entry which is preliminary data.</text>
</comment>
<sequence>MQGSRLALASALSVRRGIMKVRANIRPNVVAADMSSRDCLGVLELCGIPVLLKRAVTAHAISGGTPAHSGGGTLH</sequence>
<dbReference type="AlphaFoldDB" id="A0A9D4T3R0"/>
<proteinExistence type="predicted"/>
<reference evidence="1" key="1">
    <citation type="journal article" date="2020" name="Cell">
        <title>Large-Scale Comparative Analyses of Tick Genomes Elucidate Their Genetic Diversity and Vector Capacities.</title>
        <authorList>
            <consortium name="Tick Genome and Microbiome Consortium (TIGMIC)"/>
            <person name="Jia N."/>
            <person name="Wang J."/>
            <person name="Shi W."/>
            <person name="Du L."/>
            <person name="Sun Y."/>
            <person name="Zhan W."/>
            <person name="Jiang J.F."/>
            <person name="Wang Q."/>
            <person name="Zhang B."/>
            <person name="Ji P."/>
            <person name="Bell-Sakyi L."/>
            <person name="Cui X.M."/>
            <person name="Yuan T.T."/>
            <person name="Jiang B.G."/>
            <person name="Yang W.F."/>
            <person name="Lam T.T."/>
            <person name="Chang Q.C."/>
            <person name="Ding S.J."/>
            <person name="Wang X.J."/>
            <person name="Zhu J.G."/>
            <person name="Ruan X.D."/>
            <person name="Zhao L."/>
            <person name="Wei J.T."/>
            <person name="Ye R.Z."/>
            <person name="Que T.C."/>
            <person name="Du C.H."/>
            <person name="Zhou Y.H."/>
            <person name="Cheng J.X."/>
            <person name="Dai P.F."/>
            <person name="Guo W.B."/>
            <person name="Han X.H."/>
            <person name="Huang E.J."/>
            <person name="Li L.F."/>
            <person name="Wei W."/>
            <person name="Gao Y.C."/>
            <person name="Liu J.Z."/>
            <person name="Shao H.Z."/>
            <person name="Wang X."/>
            <person name="Wang C.C."/>
            <person name="Yang T.C."/>
            <person name="Huo Q.B."/>
            <person name="Li W."/>
            <person name="Chen H.Y."/>
            <person name="Chen S.E."/>
            <person name="Zhou L.G."/>
            <person name="Ni X.B."/>
            <person name="Tian J.H."/>
            <person name="Sheng Y."/>
            <person name="Liu T."/>
            <person name="Pan Y.S."/>
            <person name="Xia L.Y."/>
            <person name="Li J."/>
            <person name="Zhao F."/>
            <person name="Cao W.C."/>
        </authorList>
    </citation>
    <scope>NUCLEOTIDE SEQUENCE</scope>
    <source>
        <strain evidence="1">Rsan-2018</strain>
    </source>
</reference>
<dbReference type="Proteomes" id="UP000821837">
    <property type="component" value="Chromosome 11"/>
</dbReference>
<protein>
    <submittedName>
        <fullName evidence="1">Uncharacterized protein</fullName>
    </submittedName>
</protein>
<name>A0A9D4T3R0_RHISA</name>
<evidence type="ECO:0000313" key="1">
    <source>
        <dbReference type="EMBL" id="KAH7971866.1"/>
    </source>
</evidence>
<gene>
    <name evidence="1" type="ORF">HPB52_003489</name>
</gene>
<dbReference type="EMBL" id="JABSTV010001247">
    <property type="protein sequence ID" value="KAH7971866.1"/>
    <property type="molecule type" value="Genomic_DNA"/>
</dbReference>
<keyword evidence="2" id="KW-1185">Reference proteome</keyword>
<dbReference type="VEuPathDB" id="VectorBase:RSAN_049057"/>
<organism evidence="1 2">
    <name type="scientific">Rhipicephalus sanguineus</name>
    <name type="common">Brown dog tick</name>
    <name type="synonym">Ixodes sanguineus</name>
    <dbReference type="NCBI Taxonomy" id="34632"/>
    <lineage>
        <taxon>Eukaryota</taxon>
        <taxon>Metazoa</taxon>
        <taxon>Ecdysozoa</taxon>
        <taxon>Arthropoda</taxon>
        <taxon>Chelicerata</taxon>
        <taxon>Arachnida</taxon>
        <taxon>Acari</taxon>
        <taxon>Parasitiformes</taxon>
        <taxon>Ixodida</taxon>
        <taxon>Ixodoidea</taxon>
        <taxon>Ixodidae</taxon>
        <taxon>Rhipicephalinae</taxon>
        <taxon>Rhipicephalus</taxon>
        <taxon>Rhipicephalus</taxon>
    </lineage>
</organism>